<reference evidence="1 2" key="1">
    <citation type="submission" date="2020-02" db="EMBL/GenBank/DDBJ databases">
        <title>Complete genome sequence of Flavobacteriaceae bacterium.</title>
        <authorList>
            <person name="Kim S.-J."/>
            <person name="Kim Y.-S."/>
            <person name="Kim K.-H."/>
        </authorList>
    </citation>
    <scope>NUCLEOTIDE SEQUENCE [LARGE SCALE GENOMIC DNA]</scope>
    <source>
        <strain evidence="1 2">RR4-40</strain>
    </source>
</reference>
<dbReference type="Gene3D" id="1.20.58.480">
    <property type="match status" value="1"/>
</dbReference>
<evidence type="ECO:0000313" key="1">
    <source>
        <dbReference type="EMBL" id="QIE60920.1"/>
    </source>
</evidence>
<dbReference type="InterPro" id="IPR037217">
    <property type="entry name" value="Trp/Indoleamine_2_3_dOase-like"/>
</dbReference>
<dbReference type="GO" id="GO:0019442">
    <property type="term" value="P:L-tryptophan catabolic process to acetyl-CoA"/>
    <property type="evidence" value="ECO:0007669"/>
    <property type="project" value="TreeGrafter"/>
</dbReference>
<organism evidence="1 2">
    <name type="scientific">Rasiella rasia</name>
    <dbReference type="NCBI Taxonomy" id="2744027"/>
    <lineage>
        <taxon>Bacteria</taxon>
        <taxon>Pseudomonadati</taxon>
        <taxon>Bacteroidota</taxon>
        <taxon>Flavobacteriia</taxon>
        <taxon>Flavobacteriales</taxon>
        <taxon>Flavobacteriaceae</taxon>
        <taxon>Rasiella</taxon>
    </lineage>
</organism>
<name>A0A6G6GR32_9FLAO</name>
<keyword evidence="2" id="KW-1185">Reference proteome</keyword>
<dbReference type="PANTHER" id="PTHR10138:SF0">
    <property type="entry name" value="TRYPTOPHAN 2,3-DIOXYGENASE"/>
    <property type="match status" value="1"/>
</dbReference>
<dbReference type="GO" id="GO:0019441">
    <property type="term" value="P:L-tryptophan catabolic process to kynurenine"/>
    <property type="evidence" value="ECO:0007669"/>
    <property type="project" value="InterPro"/>
</dbReference>
<keyword evidence="1" id="KW-0560">Oxidoreductase</keyword>
<dbReference type="SUPFAM" id="SSF140959">
    <property type="entry name" value="Indolic compounds 2,3-dioxygenase-like"/>
    <property type="match status" value="1"/>
</dbReference>
<keyword evidence="1" id="KW-0223">Dioxygenase</keyword>
<dbReference type="Pfam" id="PF03301">
    <property type="entry name" value="Trp_dioxygenase"/>
    <property type="match status" value="1"/>
</dbReference>
<dbReference type="EMBL" id="CP049057">
    <property type="protein sequence ID" value="QIE60920.1"/>
    <property type="molecule type" value="Genomic_DNA"/>
</dbReference>
<dbReference type="InterPro" id="IPR004981">
    <property type="entry name" value="Trp_2_3_dOase"/>
</dbReference>
<dbReference type="RefSeq" id="WP_164680935.1">
    <property type="nucleotide sequence ID" value="NZ_CP049057.1"/>
</dbReference>
<dbReference type="GO" id="GO:0004833">
    <property type="term" value="F:L-tryptophan 2,3-dioxygenase activity"/>
    <property type="evidence" value="ECO:0007669"/>
    <property type="project" value="InterPro"/>
</dbReference>
<dbReference type="AlphaFoldDB" id="A0A6G6GR32"/>
<dbReference type="GO" id="GO:0046872">
    <property type="term" value="F:metal ion binding"/>
    <property type="evidence" value="ECO:0007669"/>
    <property type="project" value="InterPro"/>
</dbReference>
<dbReference type="KEGG" id="mgel:G5B37_11090"/>
<proteinExistence type="predicted"/>
<sequence>MEQLEEKYQLLDQDLNTHLEGLLHSTPINYWDYIKTDALLSLQTQETVFPDEMVFIMYHQVNELLFKMMLWEIQQISYKEHLTAQFFSERVLRVSRYFDMLTSSFQIMTQGMEVEQYLKFRNTLAPASGFQSAQYRKIEFSLTSLINLIDARYRKTIDRNTPYDHAFEHLYWQAAGKDYHTGKKSYTLSAFEKKYRKEFILFMEEYNTINIYARFLDLPSEAREDETLIKAMRHLDRTINITWVMAHYNTAAKYLNHGKEPQEATGGSEWAKYMHPKYQKRIFFPSVWTQEEIDTWGEDV</sequence>
<protein>
    <submittedName>
        <fullName evidence="1">Tryptophan 2,3-dioxygenase</fullName>
    </submittedName>
</protein>
<gene>
    <name evidence="1" type="ORF">G5B37_11090</name>
</gene>
<evidence type="ECO:0000313" key="2">
    <source>
        <dbReference type="Proteomes" id="UP000505306"/>
    </source>
</evidence>
<dbReference type="Proteomes" id="UP000505306">
    <property type="component" value="Chromosome"/>
</dbReference>
<dbReference type="PANTHER" id="PTHR10138">
    <property type="entry name" value="TRYPTOPHAN 2,3-DIOXYGENASE"/>
    <property type="match status" value="1"/>
</dbReference>
<accession>A0A6G6GR32</accession>
<dbReference type="GO" id="GO:0020037">
    <property type="term" value="F:heme binding"/>
    <property type="evidence" value="ECO:0007669"/>
    <property type="project" value="InterPro"/>
</dbReference>